<dbReference type="PROSITE" id="PS50111">
    <property type="entry name" value="CHEMOTAXIS_TRANSDUC_2"/>
    <property type="match status" value="1"/>
</dbReference>
<evidence type="ECO:0000259" key="10">
    <source>
        <dbReference type="PROSITE" id="PS50885"/>
    </source>
</evidence>
<dbReference type="PROSITE" id="PS50192">
    <property type="entry name" value="T_SNARE"/>
    <property type="match status" value="1"/>
</dbReference>
<dbReference type="Gene3D" id="6.10.340.10">
    <property type="match status" value="1"/>
</dbReference>
<feature type="coiled-coil region" evidence="6">
    <location>
        <begin position="255"/>
        <end position="282"/>
    </location>
</feature>
<dbReference type="RefSeq" id="WP_377315479.1">
    <property type="nucleotide sequence ID" value="NZ_JBHUIY010000011.1"/>
</dbReference>
<dbReference type="Proteomes" id="UP001597296">
    <property type="component" value="Unassembled WGS sequence"/>
</dbReference>
<evidence type="ECO:0000256" key="6">
    <source>
        <dbReference type="SAM" id="Coils"/>
    </source>
</evidence>
<keyword evidence="7" id="KW-0812">Transmembrane</keyword>
<evidence type="ECO:0000313" key="12">
    <source>
        <dbReference type="Proteomes" id="UP001597296"/>
    </source>
</evidence>
<comment type="subcellular location">
    <subcellularLocation>
        <location evidence="1">Cell inner membrane</location>
        <topology evidence="1">Multi-pass membrane protein</topology>
    </subcellularLocation>
</comment>
<evidence type="ECO:0000256" key="7">
    <source>
        <dbReference type="SAM" id="Phobius"/>
    </source>
</evidence>
<sequence>MLANVRISQKVGIVILVLSTVMVLISVLGFYSLQQMAAAARRIDAYGDLVKDGARLNQDLLVINRSEYRMAANPVEAGEASKVMREAADSAVKRLDELLSSAPPAYRQDLDSFRSAFSSYLDSARRTEAAAMEQTNRQLDADQRALYEIVRASRAQANPLLQRMRTLVDAFDKEGTAVADDANAMARTLGFAMIGGTGLGVVAGIVIGLLISRRSLVEPILRIIEVLRQLTAGNLACAIDGTERRDEIGDIARAAQVFRDNAREAERMRADQEHQRAERERRAQTVDHLTQGFDHSVGTVIGVVVSACNEMETTAQMLSANAEQTHRQVTAVAAATEQASASVQTVASAAEQLSASIIEIGRQMEQSSRLSHATADQARQTTDLVQGLAESSSRISAVVDLINDIASQTNLLALNATIEAARAGEAGKGFAVVAGEVKHLANQTARATEEIAAQVGAVQGATNNTVQAITAIVGRIEEINQIATTIASAVEEQSAATSEIARNVQQAAVGTQEVSSTIAGVRDAATQTGGGARQVLTASRSLLSQSTDLKRVVDEFLLGVKSA</sequence>
<feature type="domain" description="Methyl-accepting transducer" evidence="8">
    <location>
        <begin position="300"/>
        <end position="529"/>
    </location>
</feature>
<comment type="caution">
    <text evidence="11">The sequence shown here is derived from an EMBL/GenBank/DDBJ whole genome shotgun (WGS) entry which is preliminary data.</text>
</comment>
<dbReference type="InterPro" id="IPR004089">
    <property type="entry name" value="MCPsignal_dom"/>
</dbReference>
<name>A0ABW5CBP6_9PROT</name>
<dbReference type="SMART" id="SM00283">
    <property type="entry name" value="MA"/>
    <property type="match status" value="1"/>
</dbReference>
<keyword evidence="7" id="KW-0472">Membrane</keyword>
<dbReference type="Pfam" id="PF00672">
    <property type="entry name" value="HAMP"/>
    <property type="match status" value="1"/>
</dbReference>
<keyword evidence="3 5" id="KW-0807">Transducer</keyword>
<protein>
    <submittedName>
        <fullName evidence="11">Methyl-accepting chemotaxis protein</fullName>
    </submittedName>
</protein>
<dbReference type="SMART" id="SM00304">
    <property type="entry name" value="HAMP"/>
    <property type="match status" value="1"/>
</dbReference>
<evidence type="ECO:0000259" key="9">
    <source>
        <dbReference type="PROSITE" id="PS50192"/>
    </source>
</evidence>
<proteinExistence type="inferred from homology"/>
<dbReference type="InterPro" id="IPR000727">
    <property type="entry name" value="T_SNARE_dom"/>
</dbReference>
<evidence type="ECO:0000256" key="4">
    <source>
        <dbReference type="ARBA" id="ARBA00029447"/>
    </source>
</evidence>
<reference evidence="12" key="1">
    <citation type="journal article" date="2019" name="Int. J. Syst. Evol. Microbiol.">
        <title>The Global Catalogue of Microorganisms (GCM) 10K type strain sequencing project: providing services to taxonomists for standard genome sequencing and annotation.</title>
        <authorList>
            <consortium name="The Broad Institute Genomics Platform"/>
            <consortium name="The Broad Institute Genome Sequencing Center for Infectious Disease"/>
            <person name="Wu L."/>
            <person name="Ma J."/>
        </authorList>
    </citation>
    <scope>NUCLEOTIDE SEQUENCE [LARGE SCALE GENOMIC DNA]</scope>
    <source>
        <strain evidence="12">KCTC 15012</strain>
    </source>
</reference>
<evidence type="ECO:0000256" key="5">
    <source>
        <dbReference type="PROSITE-ProRule" id="PRU00284"/>
    </source>
</evidence>
<dbReference type="EMBL" id="JBHUIY010000011">
    <property type="protein sequence ID" value="MFD2233646.1"/>
    <property type="molecule type" value="Genomic_DNA"/>
</dbReference>
<dbReference type="Pfam" id="PF00015">
    <property type="entry name" value="MCPsignal"/>
    <property type="match status" value="1"/>
</dbReference>
<feature type="domain" description="T-SNARE coiled-coil homology" evidence="9">
    <location>
        <begin position="459"/>
        <end position="521"/>
    </location>
</feature>
<keyword evidence="7" id="KW-1133">Transmembrane helix</keyword>
<dbReference type="InterPro" id="IPR003660">
    <property type="entry name" value="HAMP_dom"/>
</dbReference>
<evidence type="ECO:0000256" key="1">
    <source>
        <dbReference type="ARBA" id="ARBA00004429"/>
    </source>
</evidence>
<keyword evidence="2" id="KW-0997">Cell inner membrane</keyword>
<gene>
    <name evidence="11" type="ORF">ACFSNB_07510</name>
</gene>
<keyword evidence="2" id="KW-1003">Cell membrane</keyword>
<dbReference type="CDD" id="cd06225">
    <property type="entry name" value="HAMP"/>
    <property type="match status" value="1"/>
</dbReference>
<feature type="transmembrane region" description="Helical" evidence="7">
    <location>
        <begin position="189"/>
        <end position="211"/>
    </location>
</feature>
<dbReference type="PROSITE" id="PS50885">
    <property type="entry name" value="HAMP"/>
    <property type="match status" value="1"/>
</dbReference>
<evidence type="ECO:0000256" key="3">
    <source>
        <dbReference type="ARBA" id="ARBA00023224"/>
    </source>
</evidence>
<dbReference type="InterPro" id="IPR004090">
    <property type="entry name" value="Chemotax_Me-accpt_rcpt"/>
</dbReference>
<feature type="transmembrane region" description="Helical" evidence="7">
    <location>
        <begin position="12"/>
        <end position="33"/>
    </location>
</feature>
<keyword evidence="6" id="KW-0175">Coiled coil</keyword>
<comment type="similarity">
    <text evidence="4">Belongs to the methyl-accepting chemotaxis (MCP) protein family.</text>
</comment>
<dbReference type="Gene3D" id="1.10.287.950">
    <property type="entry name" value="Methyl-accepting chemotaxis protein"/>
    <property type="match status" value="1"/>
</dbReference>
<dbReference type="PANTHER" id="PTHR32089">
    <property type="entry name" value="METHYL-ACCEPTING CHEMOTAXIS PROTEIN MCPB"/>
    <property type="match status" value="1"/>
</dbReference>
<dbReference type="SUPFAM" id="SSF58104">
    <property type="entry name" value="Methyl-accepting chemotaxis protein (MCP) signaling domain"/>
    <property type="match status" value="1"/>
</dbReference>
<dbReference type="PANTHER" id="PTHR32089:SF112">
    <property type="entry name" value="LYSOZYME-LIKE PROTEIN-RELATED"/>
    <property type="match status" value="1"/>
</dbReference>
<organism evidence="11 12">
    <name type="scientific">Phaeospirillum tilakii</name>
    <dbReference type="NCBI Taxonomy" id="741673"/>
    <lineage>
        <taxon>Bacteria</taxon>
        <taxon>Pseudomonadati</taxon>
        <taxon>Pseudomonadota</taxon>
        <taxon>Alphaproteobacteria</taxon>
        <taxon>Rhodospirillales</taxon>
        <taxon>Rhodospirillaceae</taxon>
        <taxon>Phaeospirillum</taxon>
    </lineage>
</organism>
<dbReference type="PRINTS" id="PR00260">
    <property type="entry name" value="CHEMTRNSDUCR"/>
</dbReference>
<evidence type="ECO:0000313" key="11">
    <source>
        <dbReference type="EMBL" id="MFD2233646.1"/>
    </source>
</evidence>
<keyword evidence="12" id="KW-1185">Reference proteome</keyword>
<evidence type="ECO:0000256" key="2">
    <source>
        <dbReference type="ARBA" id="ARBA00022519"/>
    </source>
</evidence>
<evidence type="ECO:0000259" key="8">
    <source>
        <dbReference type="PROSITE" id="PS50111"/>
    </source>
</evidence>
<feature type="domain" description="HAMP" evidence="10">
    <location>
        <begin position="214"/>
        <end position="267"/>
    </location>
</feature>
<accession>A0ABW5CBP6</accession>